<name>A0A0D7BI76_9AGAR</name>
<proteinExistence type="predicted"/>
<reference evidence="2 3" key="1">
    <citation type="journal article" date="2015" name="Fungal Genet. Biol.">
        <title>Evolution of novel wood decay mechanisms in Agaricales revealed by the genome sequences of Fistulina hepatica and Cylindrobasidium torrendii.</title>
        <authorList>
            <person name="Floudas D."/>
            <person name="Held B.W."/>
            <person name="Riley R."/>
            <person name="Nagy L.G."/>
            <person name="Koehler G."/>
            <person name="Ransdell A.S."/>
            <person name="Younus H."/>
            <person name="Chow J."/>
            <person name="Chiniquy J."/>
            <person name="Lipzen A."/>
            <person name="Tritt A."/>
            <person name="Sun H."/>
            <person name="Haridas S."/>
            <person name="LaButti K."/>
            <person name="Ohm R.A."/>
            <person name="Kues U."/>
            <person name="Blanchette R.A."/>
            <person name="Grigoriev I.V."/>
            <person name="Minto R.E."/>
            <person name="Hibbett D.S."/>
        </authorList>
    </citation>
    <scope>NUCLEOTIDE SEQUENCE [LARGE SCALE GENOMIC DNA]</scope>
    <source>
        <strain evidence="2 3">FP15055 ss-10</strain>
    </source>
</reference>
<keyword evidence="3" id="KW-1185">Reference proteome</keyword>
<feature type="compositionally biased region" description="Low complexity" evidence="1">
    <location>
        <begin position="721"/>
        <end position="735"/>
    </location>
</feature>
<protein>
    <submittedName>
        <fullName evidence="2">Uncharacterized protein</fullName>
    </submittedName>
</protein>
<feature type="compositionally biased region" description="Low complexity" evidence="1">
    <location>
        <begin position="624"/>
        <end position="638"/>
    </location>
</feature>
<feature type="region of interest" description="Disordered" evidence="1">
    <location>
        <begin position="217"/>
        <end position="251"/>
    </location>
</feature>
<feature type="region of interest" description="Disordered" evidence="1">
    <location>
        <begin position="273"/>
        <end position="299"/>
    </location>
</feature>
<evidence type="ECO:0000313" key="3">
    <source>
        <dbReference type="Proteomes" id="UP000054007"/>
    </source>
</evidence>
<evidence type="ECO:0000256" key="1">
    <source>
        <dbReference type="SAM" id="MobiDB-lite"/>
    </source>
</evidence>
<feature type="region of interest" description="Disordered" evidence="1">
    <location>
        <begin position="449"/>
        <end position="775"/>
    </location>
</feature>
<evidence type="ECO:0000313" key="2">
    <source>
        <dbReference type="EMBL" id="KIY69356.1"/>
    </source>
</evidence>
<dbReference type="Proteomes" id="UP000054007">
    <property type="component" value="Unassembled WGS sequence"/>
</dbReference>
<dbReference type="STRING" id="1314674.A0A0D7BI76"/>
<feature type="compositionally biased region" description="Polar residues" evidence="1">
    <location>
        <begin position="217"/>
        <end position="229"/>
    </location>
</feature>
<feature type="region of interest" description="Disordered" evidence="1">
    <location>
        <begin position="408"/>
        <end position="429"/>
    </location>
</feature>
<feature type="compositionally biased region" description="Basic residues" evidence="1">
    <location>
        <begin position="509"/>
        <end position="519"/>
    </location>
</feature>
<feature type="compositionally biased region" description="Polar residues" evidence="1">
    <location>
        <begin position="582"/>
        <end position="592"/>
    </location>
</feature>
<dbReference type="OrthoDB" id="2526154at2759"/>
<accession>A0A0D7BI76</accession>
<organism evidence="2 3">
    <name type="scientific">Cylindrobasidium torrendii FP15055 ss-10</name>
    <dbReference type="NCBI Taxonomy" id="1314674"/>
    <lineage>
        <taxon>Eukaryota</taxon>
        <taxon>Fungi</taxon>
        <taxon>Dikarya</taxon>
        <taxon>Basidiomycota</taxon>
        <taxon>Agaricomycotina</taxon>
        <taxon>Agaricomycetes</taxon>
        <taxon>Agaricomycetidae</taxon>
        <taxon>Agaricales</taxon>
        <taxon>Marasmiineae</taxon>
        <taxon>Physalacriaceae</taxon>
        <taxon>Cylindrobasidium</taxon>
    </lineage>
</organism>
<feature type="compositionally biased region" description="Polar residues" evidence="1">
    <location>
        <begin position="708"/>
        <end position="719"/>
    </location>
</feature>
<feature type="compositionally biased region" description="Acidic residues" evidence="1">
    <location>
        <begin position="278"/>
        <end position="288"/>
    </location>
</feature>
<gene>
    <name evidence="2" type="ORF">CYLTODRAFT_442703</name>
</gene>
<dbReference type="AlphaFoldDB" id="A0A0D7BI76"/>
<dbReference type="EMBL" id="KN880485">
    <property type="protein sequence ID" value="KIY69356.1"/>
    <property type="molecule type" value="Genomic_DNA"/>
</dbReference>
<feature type="compositionally biased region" description="Low complexity" evidence="1">
    <location>
        <begin position="544"/>
        <end position="571"/>
    </location>
</feature>
<sequence>MSRPTPQTPLPPDRLAKIANALGVATPVPASSSRAPPSTSSYLVHVVPPLSLPHLNTSLAAAPPPSASGYHTHFRRGTLLPVYPTMQLQLAAIAREFALPSSAGLLLYLVESNEPGPRISDDIWKHLWSRVWKAEFAPDAADRLPALKFRLNSPLPTEPLPRPASAADTRDPDKSLVPIVAKIEFDIDSRAAVWFNPWMVSRNINYAKRNNTGTPITLNLPRTPSSLHVSSLEDEESLDLRPTMNRKNIPPRLMLGTSQIGVQLDNSTLAYLQQPDSSSDEETEIEDESTSKDGKRGGGVYDDLVLGLDQSFAESEESQYLLTAKLDQIEKDLAQFSPRVMHVDLAAEIDQNPPPLHTDLPSPSPSNASWPAIPFTSINSPLPGAADSTPSFAVNGVSISAPKSFAPALSGAPSAETIQRRKEQEEEWGQYPNLTPKLQKAGSPVIPLSPDPFGRYSSTPPPGDGRGSTYWEDGSTVVGDEATTSSRFSADSLADVPAPSDNKALKSVKSIKKLWHRSSKQSISLAPQPPMPEVPGHRSNGSTSGKRTSSQQGRSSTSSGKPSRPSTRPPSLELPPHDPMPVTSSMSSNFQQMRFDGESPYPNPTKRARTPATAIPIQTNGRASSPTPSSPGRTSPVPQLVADPKTGERISMRKSLMKWASGGGGNSGRPRSGSKLSVNSAGERPSLDKAPPSPRIPEQFLQQQQQQGHVPTMSQSSIAPSMMSRSKSASSVGSRYSEDEGRGPSIDEQFEIVSPKLAPGSLSYPYTTVDKSDEA</sequence>